<evidence type="ECO:0000313" key="2">
    <source>
        <dbReference type="EMBL" id="MWG34770.1"/>
    </source>
</evidence>
<sequence>MRPWPQARGPPVEAETTLDPTFPVVDRDPERTGSDATYDPDSGQVRFAAIHRPDGDVYRTVPAERWAELESVQLARVGLNAFTTDWLGDTEVRGACGDPLPRVWVVYPVVYEDDQRRTVRNAPTVSYDEVLGTVPARVETTLHLGDESFQFEHPVTVERLESVHGRNFR</sequence>
<dbReference type="EMBL" id="WSZK01000015">
    <property type="protein sequence ID" value="MWG34770.1"/>
    <property type="molecule type" value="Genomic_DNA"/>
</dbReference>
<accession>A0A6B0GJJ5</accession>
<evidence type="ECO:0000313" key="3">
    <source>
        <dbReference type="Proteomes" id="UP000451471"/>
    </source>
</evidence>
<reference evidence="2 3" key="1">
    <citation type="submission" date="2019-12" db="EMBL/GenBank/DDBJ databases">
        <title>Halocatena pleomorpha gen. nov. sp. nov., an extremely halophilic archaeon of family Halobacteriaceae isolated from saltpan soil.</title>
        <authorList>
            <person name="Pal Y."/>
            <person name="Verma A."/>
            <person name="Krishnamurthi S."/>
            <person name="Kumar P."/>
        </authorList>
    </citation>
    <scope>NUCLEOTIDE SEQUENCE [LARGE SCALE GENOMIC DNA]</scope>
    <source>
        <strain evidence="2 3">JCM 16495</strain>
    </source>
</reference>
<proteinExistence type="predicted"/>
<feature type="region of interest" description="Disordered" evidence="1">
    <location>
        <begin position="1"/>
        <end position="41"/>
    </location>
</feature>
<name>A0A6B0GJJ5_9EURY</name>
<keyword evidence="3" id="KW-1185">Reference proteome</keyword>
<dbReference type="RefSeq" id="WP_158204411.1">
    <property type="nucleotide sequence ID" value="NZ_WSZK01000015.1"/>
</dbReference>
<dbReference type="AlphaFoldDB" id="A0A6B0GJJ5"/>
<gene>
    <name evidence="2" type="ORF">GQS65_09750</name>
</gene>
<evidence type="ECO:0000256" key="1">
    <source>
        <dbReference type="SAM" id="MobiDB-lite"/>
    </source>
</evidence>
<dbReference type="Proteomes" id="UP000451471">
    <property type="component" value="Unassembled WGS sequence"/>
</dbReference>
<comment type="caution">
    <text evidence="2">The sequence shown here is derived from an EMBL/GenBank/DDBJ whole genome shotgun (WGS) entry which is preliminary data.</text>
</comment>
<protein>
    <submittedName>
        <fullName evidence="2">Uncharacterized protein</fullName>
    </submittedName>
</protein>
<organism evidence="2 3">
    <name type="scientific">Halomarina oriensis</name>
    <dbReference type="NCBI Taxonomy" id="671145"/>
    <lineage>
        <taxon>Archaea</taxon>
        <taxon>Methanobacteriati</taxon>
        <taxon>Methanobacteriota</taxon>
        <taxon>Stenosarchaea group</taxon>
        <taxon>Halobacteria</taxon>
        <taxon>Halobacteriales</taxon>
        <taxon>Natronomonadaceae</taxon>
        <taxon>Halomarina</taxon>
    </lineage>
</organism>